<protein>
    <submittedName>
        <fullName evidence="1">Uncharacterized protein</fullName>
    </submittedName>
</protein>
<dbReference type="InterPro" id="IPR036770">
    <property type="entry name" value="Ankyrin_rpt-contain_sf"/>
</dbReference>
<dbReference type="PANTHER" id="PTHR46586">
    <property type="entry name" value="ANKYRIN REPEAT-CONTAINING PROTEIN"/>
    <property type="match status" value="1"/>
</dbReference>
<keyword evidence="2" id="KW-1185">Reference proteome</keyword>
<name>A0AAD9LQS9_9STRA</name>
<dbReference type="SUPFAM" id="SSF140860">
    <property type="entry name" value="Pseudo ankyrin repeat-like"/>
    <property type="match status" value="1"/>
</dbReference>
<organism evidence="1 2">
    <name type="scientific">Phytophthora citrophthora</name>
    <dbReference type="NCBI Taxonomy" id="4793"/>
    <lineage>
        <taxon>Eukaryota</taxon>
        <taxon>Sar</taxon>
        <taxon>Stramenopiles</taxon>
        <taxon>Oomycota</taxon>
        <taxon>Peronosporomycetes</taxon>
        <taxon>Peronosporales</taxon>
        <taxon>Peronosporaceae</taxon>
        <taxon>Phytophthora</taxon>
    </lineage>
</organism>
<gene>
    <name evidence="1" type="ORF">P3T76_004815</name>
</gene>
<proteinExistence type="predicted"/>
<evidence type="ECO:0000313" key="1">
    <source>
        <dbReference type="EMBL" id="KAK1943419.1"/>
    </source>
</evidence>
<accession>A0AAD9LQS9</accession>
<dbReference type="InterPro" id="IPR052050">
    <property type="entry name" value="SecEffector_AnkRepeat"/>
</dbReference>
<dbReference type="Proteomes" id="UP001259832">
    <property type="component" value="Unassembled WGS sequence"/>
</dbReference>
<sequence>MSVNPPLLAVALVFRSKPEFDGPDDVISMVSAYVDSSVEQPLHKACKFGSVALLDRIWNSTVDLESSGWGLWSVRNLFRTQKLYGKFEFSLCLLEAAKRNSVDIAGWLFERFPYGVRQKVICEAAKAGALEILQFFRANGTVVSNDEEDEDGYVVWDEEREDWEKGRYIHFGGSDAAHAALAGHVELVKWMYVKSEETKEIRWDVMSIMQPSVLVMLS</sequence>
<reference evidence="1" key="1">
    <citation type="submission" date="2023-08" db="EMBL/GenBank/DDBJ databases">
        <title>Reference Genome Resource for the Citrus Pathogen Phytophthora citrophthora.</title>
        <authorList>
            <person name="Moller H."/>
            <person name="Coetzee B."/>
            <person name="Rose L.J."/>
            <person name="Van Niekerk J.M."/>
        </authorList>
    </citation>
    <scope>NUCLEOTIDE SEQUENCE</scope>
    <source>
        <strain evidence="1">STE-U-9442</strain>
    </source>
</reference>
<comment type="caution">
    <text evidence="1">The sequence shown here is derived from an EMBL/GenBank/DDBJ whole genome shotgun (WGS) entry which is preliminary data.</text>
</comment>
<dbReference type="AlphaFoldDB" id="A0AAD9LQS9"/>
<dbReference type="PANTHER" id="PTHR46586:SF3">
    <property type="entry name" value="ANKYRIN REPEAT-CONTAINING PROTEIN"/>
    <property type="match status" value="1"/>
</dbReference>
<dbReference type="Gene3D" id="1.25.40.20">
    <property type="entry name" value="Ankyrin repeat-containing domain"/>
    <property type="match status" value="1"/>
</dbReference>
<evidence type="ECO:0000313" key="2">
    <source>
        <dbReference type="Proteomes" id="UP001259832"/>
    </source>
</evidence>
<dbReference type="EMBL" id="JASMQC010000007">
    <property type="protein sequence ID" value="KAK1943419.1"/>
    <property type="molecule type" value="Genomic_DNA"/>
</dbReference>